<feature type="compositionally biased region" description="Low complexity" evidence="1">
    <location>
        <begin position="178"/>
        <end position="189"/>
    </location>
</feature>
<gene>
    <name evidence="2" type="ORF">PLEPLA_LOCUS39648</name>
</gene>
<feature type="compositionally biased region" description="Acidic residues" evidence="1">
    <location>
        <begin position="151"/>
        <end position="169"/>
    </location>
</feature>
<feature type="region of interest" description="Disordered" evidence="1">
    <location>
        <begin position="151"/>
        <end position="220"/>
    </location>
</feature>
<evidence type="ECO:0000313" key="2">
    <source>
        <dbReference type="EMBL" id="CAB1451911.1"/>
    </source>
</evidence>
<sequence>MGFLSGRLPGAFDWRFTEQPQLGGDPWVDLTGGTADPIWPGSTSGIPQKELERVVGTRAVWTILLRQLLPSADSLQRESDEWDMSSVCPQRLGCVSLSLREIPPPVRSSPPALCLFCASSLERKPTIGSSKTTSMSPSPVYSTLQCIIREEEEEKEEEEEEEEEEEDEGPGSLSSPHSRSTGLLGRLSSWPGRVRCNDTITEALSAPPTSRSSTSVTPPQ</sequence>
<organism evidence="2 3">
    <name type="scientific">Pleuronectes platessa</name>
    <name type="common">European plaice</name>
    <dbReference type="NCBI Taxonomy" id="8262"/>
    <lineage>
        <taxon>Eukaryota</taxon>
        <taxon>Metazoa</taxon>
        <taxon>Chordata</taxon>
        <taxon>Craniata</taxon>
        <taxon>Vertebrata</taxon>
        <taxon>Euteleostomi</taxon>
        <taxon>Actinopterygii</taxon>
        <taxon>Neopterygii</taxon>
        <taxon>Teleostei</taxon>
        <taxon>Neoteleostei</taxon>
        <taxon>Acanthomorphata</taxon>
        <taxon>Carangaria</taxon>
        <taxon>Pleuronectiformes</taxon>
        <taxon>Pleuronectoidei</taxon>
        <taxon>Pleuronectidae</taxon>
        <taxon>Pleuronectes</taxon>
    </lineage>
</organism>
<keyword evidence="3" id="KW-1185">Reference proteome</keyword>
<evidence type="ECO:0000313" key="3">
    <source>
        <dbReference type="Proteomes" id="UP001153269"/>
    </source>
</evidence>
<dbReference type="AlphaFoldDB" id="A0A9N7VGJ7"/>
<accession>A0A9N7VGJ7</accession>
<dbReference type="Proteomes" id="UP001153269">
    <property type="component" value="Unassembled WGS sequence"/>
</dbReference>
<dbReference type="EMBL" id="CADEAL010004107">
    <property type="protein sequence ID" value="CAB1451911.1"/>
    <property type="molecule type" value="Genomic_DNA"/>
</dbReference>
<comment type="caution">
    <text evidence="2">The sequence shown here is derived from an EMBL/GenBank/DDBJ whole genome shotgun (WGS) entry which is preliminary data.</text>
</comment>
<evidence type="ECO:0000256" key="1">
    <source>
        <dbReference type="SAM" id="MobiDB-lite"/>
    </source>
</evidence>
<protein>
    <submittedName>
        <fullName evidence="2">Uncharacterized protein</fullName>
    </submittedName>
</protein>
<name>A0A9N7VGJ7_PLEPL</name>
<feature type="compositionally biased region" description="Low complexity" evidence="1">
    <location>
        <begin position="207"/>
        <end position="220"/>
    </location>
</feature>
<reference evidence="2" key="1">
    <citation type="submission" date="2020-03" db="EMBL/GenBank/DDBJ databases">
        <authorList>
            <person name="Weist P."/>
        </authorList>
    </citation>
    <scope>NUCLEOTIDE SEQUENCE</scope>
</reference>
<proteinExistence type="predicted"/>